<protein>
    <recommendedName>
        <fullName evidence="3">Immunity protein 50</fullName>
    </recommendedName>
</protein>
<evidence type="ECO:0008006" key="3">
    <source>
        <dbReference type="Google" id="ProtNLM"/>
    </source>
</evidence>
<accession>A0A1H3RSD0</accession>
<dbReference type="AlphaFoldDB" id="A0A1H3RSD0"/>
<sequence>MRDISVNLKQYGINIISDFEVRILREDDVDIDIIVPLEGRTLDLQFSNMPDYMGNRIQCSMIKNLVMRFSKSANNTICTVHLLRSIDIYSSVINFELDYKELIIQIKDLEYSAVFRILRDEKMI</sequence>
<keyword evidence="2" id="KW-1185">Reference proteome</keyword>
<name>A0A1H3RSD0_9FIRM</name>
<dbReference type="OrthoDB" id="1707428at2"/>
<dbReference type="RefSeq" id="WP_091731915.1">
    <property type="nucleotide sequence ID" value="NZ_FNQE01000031.1"/>
</dbReference>
<evidence type="ECO:0000313" key="1">
    <source>
        <dbReference type="EMBL" id="SDZ28616.1"/>
    </source>
</evidence>
<organism evidence="1 2">
    <name type="scientific">Proteiniborus ethanoligenes</name>
    <dbReference type="NCBI Taxonomy" id="415015"/>
    <lineage>
        <taxon>Bacteria</taxon>
        <taxon>Bacillati</taxon>
        <taxon>Bacillota</taxon>
        <taxon>Clostridia</taxon>
        <taxon>Eubacteriales</taxon>
        <taxon>Proteiniborus</taxon>
    </lineage>
</organism>
<reference evidence="1 2" key="1">
    <citation type="submission" date="2016-10" db="EMBL/GenBank/DDBJ databases">
        <authorList>
            <person name="de Groot N.N."/>
        </authorList>
    </citation>
    <scope>NUCLEOTIDE SEQUENCE [LARGE SCALE GENOMIC DNA]</scope>
    <source>
        <strain evidence="1 2">DSM 21650</strain>
    </source>
</reference>
<proteinExistence type="predicted"/>
<dbReference type="EMBL" id="FNQE01000031">
    <property type="protein sequence ID" value="SDZ28616.1"/>
    <property type="molecule type" value="Genomic_DNA"/>
</dbReference>
<gene>
    <name evidence="1" type="ORF">SAMN05660462_02525</name>
</gene>
<dbReference type="Proteomes" id="UP000198625">
    <property type="component" value="Unassembled WGS sequence"/>
</dbReference>
<evidence type="ECO:0000313" key="2">
    <source>
        <dbReference type="Proteomes" id="UP000198625"/>
    </source>
</evidence>
<dbReference type="STRING" id="415015.SAMN05660462_02525"/>